<keyword evidence="4" id="KW-1185">Reference proteome</keyword>
<reference evidence="4" key="1">
    <citation type="submission" date="2016-10" db="EMBL/GenBank/DDBJ databases">
        <authorList>
            <person name="Varghese N."/>
            <person name="Submissions S."/>
        </authorList>
    </citation>
    <scope>NUCLEOTIDE SEQUENCE [LARGE SCALE GENOMIC DNA]</scope>
    <source>
        <strain evidence="4">CGMCC 1.7061</strain>
    </source>
</reference>
<gene>
    <name evidence="3" type="ORF">SAMN04487963_2113</name>
</gene>
<dbReference type="Pfam" id="PF12697">
    <property type="entry name" value="Abhydrolase_6"/>
    <property type="match status" value="1"/>
</dbReference>
<evidence type="ECO:0000313" key="4">
    <source>
        <dbReference type="Proteomes" id="UP000198519"/>
    </source>
</evidence>
<dbReference type="Gene3D" id="3.40.50.1820">
    <property type="entry name" value="alpha/beta hydrolase"/>
    <property type="match status" value="1"/>
</dbReference>
<sequence length="305" mass="35369">MAWIPLRDGEKLHVISVGRGSPVVLLHGFGSRGMHWLPNILPLAHRYRFYLPDLRGFGNSHNTDLNNRDVFQTYADDVQDLLDHFQLDRVILGGLSTGAFACLNYHAVHGFSRVRSYLNIEHVGDSLHSEYGSTGLFGKRQPEIFARFRETLNVIEQAGEETPYWDLPEEVRTYLRDQMVYIFRQAFNRRWNRFAVSAGGQFGERLLTQILMPIDRWSTYVQILRAFMAGRNIWPSLPHITVPTTLMTGRHSRYFDLEGHEAMLELIPRAQLVIFEHSGHVPMADEPLRFQQEFTRFLLESEDEP</sequence>
<dbReference type="InterPro" id="IPR050266">
    <property type="entry name" value="AB_hydrolase_sf"/>
</dbReference>
<dbReference type="InterPro" id="IPR029058">
    <property type="entry name" value="AB_hydrolase_fold"/>
</dbReference>
<evidence type="ECO:0000259" key="2">
    <source>
        <dbReference type="Pfam" id="PF12697"/>
    </source>
</evidence>
<name>A0A1I4Q0K6_9GAMM</name>
<dbReference type="PANTHER" id="PTHR43798:SF31">
    <property type="entry name" value="AB HYDROLASE SUPERFAMILY PROTEIN YCLE"/>
    <property type="match status" value="1"/>
</dbReference>
<proteinExistence type="predicted"/>
<dbReference type="AlphaFoldDB" id="A0A1I4Q0K6"/>
<dbReference type="OrthoDB" id="9780744at2"/>
<protein>
    <submittedName>
        <fullName evidence="3">Pimeloyl-ACP methyl ester carboxylesterase</fullName>
    </submittedName>
</protein>
<dbReference type="GO" id="GO:0016020">
    <property type="term" value="C:membrane"/>
    <property type="evidence" value="ECO:0007669"/>
    <property type="project" value="TreeGrafter"/>
</dbReference>
<evidence type="ECO:0000256" key="1">
    <source>
        <dbReference type="ARBA" id="ARBA00022801"/>
    </source>
</evidence>
<dbReference type="SUPFAM" id="SSF53474">
    <property type="entry name" value="alpha/beta-Hydrolases"/>
    <property type="match status" value="1"/>
</dbReference>
<accession>A0A1I4Q0K6</accession>
<feature type="domain" description="AB hydrolase-1" evidence="2">
    <location>
        <begin position="23"/>
        <end position="289"/>
    </location>
</feature>
<evidence type="ECO:0000313" key="3">
    <source>
        <dbReference type="EMBL" id="SFM33587.1"/>
    </source>
</evidence>
<dbReference type="GO" id="GO:0016787">
    <property type="term" value="F:hydrolase activity"/>
    <property type="evidence" value="ECO:0007669"/>
    <property type="project" value="UniProtKB-KW"/>
</dbReference>
<dbReference type="EMBL" id="FOUE01000003">
    <property type="protein sequence ID" value="SFM33587.1"/>
    <property type="molecule type" value="Genomic_DNA"/>
</dbReference>
<dbReference type="Proteomes" id="UP000198519">
    <property type="component" value="Unassembled WGS sequence"/>
</dbReference>
<dbReference type="RefSeq" id="WP_092022298.1">
    <property type="nucleotide sequence ID" value="NZ_FOUE01000003.1"/>
</dbReference>
<dbReference type="PANTHER" id="PTHR43798">
    <property type="entry name" value="MONOACYLGLYCEROL LIPASE"/>
    <property type="match status" value="1"/>
</dbReference>
<dbReference type="STRING" id="488535.SAMN04487963_2113"/>
<dbReference type="InterPro" id="IPR000073">
    <property type="entry name" value="AB_hydrolase_1"/>
</dbReference>
<keyword evidence="1" id="KW-0378">Hydrolase</keyword>
<organism evidence="3 4">
    <name type="scientific">Marinobacter zhejiangensis</name>
    <dbReference type="NCBI Taxonomy" id="488535"/>
    <lineage>
        <taxon>Bacteria</taxon>
        <taxon>Pseudomonadati</taxon>
        <taxon>Pseudomonadota</taxon>
        <taxon>Gammaproteobacteria</taxon>
        <taxon>Pseudomonadales</taxon>
        <taxon>Marinobacteraceae</taxon>
        <taxon>Marinobacter</taxon>
    </lineage>
</organism>